<feature type="compositionally biased region" description="Basic and acidic residues" evidence="1">
    <location>
        <begin position="1144"/>
        <end position="1164"/>
    </location>
</feature>
<feature type="compositionally biased region" description="Basic and acidic residues" evidence="1">
    <location>
        <begin position="2735"/>
        <end position="2754"/>
    </location>
</feature>
<feature type="compositionally biased region" description="Basic and acidic residues" evidence="1">
    <location>
        <begin position="3512"/>
        <end position="3546"/>
    </location>
</feature>
<feature type="compositionally biased region" description="Low complexity" evidence="1">
    <location>
        <begin position="2115"/>
        <end position="2154"/>
    </location>
</feature>
<feature type="compositionally biased region" description="Basic and acidic residues" evidence="1">
    <location>
        <begin position="2020"/>
        <end position="2034"/>
    </location>
</feature>
<feature type="region of interest" description="Disordered" evidence="1">
    <location>
        <begin position="3169"/>
        <end position="3490"/>
    </location>
</feature>
<feature type="compositionally biased region" description="Gly residues" evidence="1">
    <location>
        <begin position="2980"/>
        <end position="2990"/>
    </location>
</feature>
<feature type="compositionally biased region" description="Low complexity" evidence="1">
    <location>
        <begin position="1713"/>
        <end position="1739"/>
    </location>
</feature>
<feature type="compositionally biased region" description="Basic and acidic residues" evidence="1">
    <location>
        <begin position="3566"/>
        <end position="3579"/>
    </location>
</feature>
<accession>A0A086JAP1</accession>
<feature type="compositionally biased region" description="Polar residues" evidence="1">
    <location>
        <begin position="1316"/>
        <end position="1337"/>
    </location>
</feature>
<feature type="region of interest" description="Disordered" evidence="1">
    <location>
        <begin position="894"/>
        <end position="993"/>
    </location>
</feature>
<feature type="region of interest" description="Disordered" evidence="1">
    <location>
        <begin position="2911"/>
        <end position="2957"/>
    </location>
</feature>
<feature type="compositionally biased region" description="Low complexity" evidence="1">
    <location>
        <begin position="2412"/>
        <end position="2472"/>
    </location>
</feature>
<feature type="compositionally biased region" description="Basic and acidic residues" evidence="1">
    <location>
        <begin position="1935"/>
        <end position="1947"/>
    </location>
</feature>
<feature type="compositionally biased region" description="Basic and acidic residues" evidence="1">
    <location>
        <begin position="435"/>
        <end position="445"/>
    </location>
</feature>
<feature type="region of interest" description="Disordered" evidence="1">
    <location>
        <begin position="2486"/>
        <end position="2511"/>
    </location>
</feature>
<feature type="compositionally biased region" description="Pro residues" evidence="1">
    <location>
        <begin position="86"/>
        <end position="99"/>
    </location>
</feature>
<feature type="region of interest" description="Disordered" evidence="1">
    <location>
        <begin position="703"/>
        <end position="746"/>
    </location>
</feature>
<feature type="region of interest" description="Disordered" evidence="1">
    <location>
        <begin position="3116"/>
        <end position="3151"/>
    </location>
</feature>
<feature type="region of interest" description="Disordered" evidence="1">
    <location>
        <begin position="3512"/>
        <end position="3597"/>
    </location>
</feature>
<feature type="region of interest" description="Disordered" evidence="1">
    <location>
        <begin position="2978"/>
        <end position="3006"/>
    </location>
</feature>
<feature type="compositionally biased region" description="Polar residues" evidence="1">
    <location>
        <begin position="331"/>
        <end position="341"/>
    </location>
</feature>
<feature type="region of interest" description="Disordered" evidence="1">
    <location>
        <begin position="2091"/>
        <end position="2191"/>
    </location>
</feature>
<feature type="compositionally biased region" description="Pro residues" evidence="1">
    <location>
        <begin position="1292"/>
        <end position="1303"/>
    </location>
</feature>
<feature type="compositionally biased region" description="Low complexity" evidence="1">
    <location>
        <begin position="3553"/>
        <end position="3565"/>
    </location>
</feature>
<name>A0A086JAP1_TOXGO</name>
<dbReference type="VEuPathDB" id="ToxoDB:TGP89_209440"/>
<feature type="compositionally biased region" description="Low complexity" evidence="1">
    <location>
        <begin position="1557"/>
        <end position="1567"/>
    </location>
</feature>
<evidence type="ECO:0000256" key="1">
    <source>
        <dbReference type="SAM" id="MobiDB-lite"/>
    </source>
</evidence>
<feature type="compositionally biased region" description="Polar residues" evidence="1">
    <location>
        <begin position="1587"/>
        <end position="1597"/>
    </location>
</feature>
<dbReference type="EMBL" id="AEYI02002200">
    <property type="protein sequence ID" value="KFG29209.1"/>
    <property type="molecule type" value="Genomic_DNA"/>
</dbReference>
<feature type="compositionally biased region" description="Low complexity" evidence="1">
    <location>
        <begin position="2054"/>
        <end position="2074"/>
    </location>
</feature>
<feature type="compositionally biased region" description="Low complexity" evidence="1">
    <location>
        <begin position="1752"/>
        <end position="1776"/>
    </location>
</feature>
<feature type="compositionally biased region" description="Basic and acidic residues" evidence="1">
    <location>
        <begin position="973"/>
        <end position="982"/>
    </location>
</feature>
<feature type="compositionally biased region" description="Basic and acidic residues" evidence="1">
    <location>
        <begin position="2284"/>
        <end position="2323"/>
    </location>
</feature>
<feature type="compositionally biased region" description="Basic and acidic residues" evidence="1">
    <location>
        <begin position="258"/>
        <end position="274"/>
    </location>
</feature>
<feature type="compositionally biased region" description="Basic and acidic residues" evidence="1">
    <location>
        <begin position="3172"/>
        <end position="3191"/>
    </location>
</feature>
<feature type="compositionally biased region" description="Low complexity" evidence="1">
    <location>
        <begin position="1800"/>
        <end position="1813"/>
    </location>
</feature>
<feature type="compositionally biased region" description="Polar residues" evidence="1">
    <location>
        <begin position="2365"/>
        <end position="2374"/>
    </location>
</feature>
<feature type="compositionally biased region" description="Basic and acidic residues" evidence="1">
    <location>
        <begin position="2869"/>
        <end position="2878"/>
    </location>
</feature>
<feature type="compositionally biased region" description="Polar residues" evidence="1">
    <location>
        <begin position="1422"/>
        <end position="1438"/>
    </location>
</feature>
<feature type="compositionally biased region" description="Basic and acidic residues" evidence="1">
    <location>
        <begin position="2225"/>
        <end position="2253"/>
    </location>
</feature>
<feature type="compositionally biased region" description="Basic and acidic residues" evidence="1">
    <location>
        <begin position="2848"/>
        <end position="2861"/>
    </location>
</feature>
<feature type="compositionally biased region" description="Pro residues" evidence="1">
    <location>
        <begin position="56"/>
        <end position="67"/>
    </location>
</feature>
<feature type="compositionally biased region" description="Basic and acidic residues" evidence="1">
    <location>
        <begin position="1051"/>
        <end position="1060"/>
    </location>
</feature>
<feature type="compositionally biased region" description="Basic and acidic residues" evidence="1">
    <location>
        <begin position="1680"/>
        <end position="1695"/>
    </location>
</feature>
<feature type="compositionally biased region" description="Polar residues" evidence="1">
    <location>
        <begin position="2164"/>
        <end position="2190"/>
    </location>
</feature>
<feature type="compositionally biased region" description="Basic and acidic residues" evidence="1">
    <location>
        <begin position="3283"/>
        <end position="3297"/>
    </location>
</feature>
<proteinExistence type="predicted"/>
<feature type="compositionally biased region" description="Basic and acidic residues" evidence="1">
    <location>
        <begin position="1482"/>
        <end position="1533"/>
    </location>
</feature>
<dbReference type="Proteomes" id="UP000028828">
    <property type="component" value="Unassembled WGS sequence"/>
</dbReference>
<feature type="compositionally biased region" description="Basic and acidic residues" evidence="1">
    <location>
        <begin position="1211"/>
        <end position="1230"/>
    </location>
</feature>
<feature type="compositionally biased region" description="Basic and acidic residues" evidence="1">
    <location>
        <begin position="944"/>
        <end position="954"/>
    </location>
</feature>
<feature type="compositionally biased region" description="Basic and acidic residues" evidence="1">
    <location>
        <begin position="1661"/>
        <end position="1672"/>
    </location>
</feature>
<sequence>MLPRGEITRVYPPPPPSGFPLLPLVTPPPSVFPSSCSWSTGRAPPQTRQAAGSGYPGPPPPSPPPPRCFAAPFWSPFPKLCSLFPAPGPQVPPIPPPPQNRSSAPPNSPPFLGSNPGGPTDSGACDEAGAPTPGSTLSLSRTQVGTDDSGGNRLGTLALAGPDPAGYPPRGPRGPHSPRGMSLCRSRSRLSVSGLPRGDASRRTCTADLHIGDQQMPPGRVWRPAGTVSRRVEGTARPTTGAVECDWSQSESAGRLAGRSEDGVDKFFRDRSVEDTGGSQGAREERRGPGTLPLRRVVVGPSCSKSCDGDGDRLNTYGSDNGEPGQPVPQKATSFFSSGTGLSRGEGREATVAPPGGFWCASGGSDTRDAASSPRGFSGTGNELACDPSVSSPGEGALHPSTQPGQRLHLPPGSTSRYSYGDKDPMQTRLSGESPCRDAFSRERPASTFFGHGREPQRRGGVCASWDSGNLSPRQGNARASSSADRNETGRVAEDSNDFAWSSTSVSPSFAKPARARTDASIPRLSRTSGIRTLGAEPQSSEPANFQETATVAFSGLHVFPATLSNPACRSAVDGNAGTPMATEDDGETAMAIDDDEQVQASFVRACEVGDLSRGRKEQSFRSISTSDTLVEVFCPLNPPEAVSAQSVSTREKYQGKKGEPERASAFATGKSLETVAGFQEVSGSHSQLLRRSFREVRLAGSTRGGDRCVSPVDSQAELRREGPFHPTRRFNTGSASAGTPASLSCLPQRNGWDGRWGTHAGDKSCFCEEPASPTSSQRAAPARMVSFSLGPPGTGAKNGGREDLHNRGEDRVAGLFPQVSGRERRPKRRNRPFNSEWREESRDVSPGSDPATARNEHQIRGSPSSLLRLHVCEENGQAAVPFNANQAAREALDRVEASIQRDAPHRLKAAFLGPGTGPPGSREAARGAGSGAESPGAGPGDRQGPRWRNEASSDLRVGPVRGSESACNQTEGVRDMMKEEEQTAAAVSQRADTRHVDFPALFSERKLERDNGKTCGSGPGRERGGDAPASYFYWPPMREGTSPRVPGLRDQNESDREKPGPPSSTSLSSMVSQRGDPSFRGPPGGVFESLPFPWMSYSRPLAPCNSGGLGCSFAPQDETPRTAFSEVRILRLTRNSRSPTNSERAKSERRVRDAQEARGDRLGPRGPAALAVPNRWRDGREPPPEVPPPPRWRLPEDRQRPAPPSFRGSRGRELRTKREGGELASRELQKQQMSLRGNVEEHEKETTEMPSTEQDRTAISLHRDMDAKDTGSPDSSAAGSPQAAVCLSSPCPVPVSPSPSTPPSSASVAGHIDQVSGSVRAQSGESVALLQGTNAARRQGRHEREVEDDQTGRHQREDAESRECRLDPRDPDNTNDSNPLHRTQGLSCLATVKEKGDNQQEDRLHATAPPERAGDRAVAASNPSHAESLSEARTLTKSLPAGEATEQGRKGRWRSARRQEGSENTLCSQSARGGELTGSGADEKGGKMDSVEERSKDLSSRSVDGKILVETEYARETHPSERKDENRSERAEGGAARGGEVHNAGDGEVKTKSKTKSSTASETEAAPQRIVSRPVDGEGTERSLESPVTSANETKGGQNGGDRGKVEGEGGESESRSREGAKQQSRDEERLLEFAKDSETREGRKEMCTEHRERKGQRRLARDTRETDESKPALPVPQREGHTRPEWEERRDDASVSSCSHQEKGRNDEDVLSCSPPTWTLTLPPDLSSRSPSVLPPSEAASADSRRQMGSASPHLPLTPSSSPSFLSFPLPSQSACPPSVPDSPGASLAQATLVEAIPRQQSPAATPQQAPLETKGQPPEVAALPGRKCEAAGVSMAAAEGRRGELFSTLPALSSDDFAPRSPSLKTSQCSTEKDNSPTSVFPWRAFQSRHAFPSPSAPGDTRAGAAAGLGCAAASGRRDSKAQAEETGGATEPHKREAETDFQRPEAQSGQKRESRSGGQAANPSVRKKTRRQRVSSPSELTSRPASPGDEGFVPLPPRNVGTLGPDPGAGSLALEEIERQTETESTERPASRSGVPADSESIAPQTADMSSESSTPVSSLPPANLSLPLAAGLSANNPVTRSLESVAHAGPPLGASSEYLRDPLSSLRPPVTMSATLSSSSMPVSSTSFSPSPALVSASGASVSNSSAAARYEEEPGGTSVASKASPPSTNTSSEGPSPATASTISERLHALRRSICSGKMKEFQQQRGNVFSLTASRACTGDKEPRAKETRSPRGEASEGLGRPHRDSTSTPRCAVLAGSREGWAKSRSPPPRQRSGKKRDIEEREHEKRRKEGIDEERPRTEGRETKRYCARDRSADRAVPPSAGEGGKDRDKERKSRQMKRTTREKKGKRDSSIDAATPQSDQSPSTRSEGRRRSERLLALVALKEKQTSQVSAEAQGKNASARPSPTAGSPSSLSHSSSSSPSSSPTSASSPVSSSSPSSSSSPTSSSSPSCVSPSPACGSSTTSMFSVSVLSSASSSGLTASSLPASSPSVPASSPPVASRAPSVLAPLAGVSTVSAGSTTVPSVSGVSTASDVFSSVSGASSSPSVAVSSVSGDTASKNGALAISGVSPEPVAPGGSPTLLASGAPRTVRVVPSASQKPATLLQVEKAFLRPHGGSRAPATVLSQTKLKVISYSVPTLGRASSGPFSSCAFALSDHGSFRKVNRGWQQVDESLLIRLEDEDRDNPRSRSSSPRMTRTRPESSAEMQRLQKEIEERPTCAASTQGRAREGEDGRQRAEADSEEIRNPSLDACHLQPPATPDPPLGASQASASSDSLGSVPLLPPSSSHLEEKGDAKRAESEGSDEALIRKTDKPCEDLTEGWSRAKSPLSRGVSGRAVGELREYARTHELETRGPGPHPRPGDAEKLFPAEKSGSASNSSCPQTHSAAEAPPYLISLSSATRERTGGIQQTAQEPASAAAWSPQDRGPRENAGCTPGPASEETSSATDTGIEAASMKVSVAAQSRVRTQGIYGGPGQGGISGSSIGQPAQRASSAAPPLHTGALRASSLVPPVTSALGSALAEARLRELHACEQEVARARVQEARLRSQHAAAVMRSKMLFVEFQKSQGEAHRFDQERLAARRRLALAENRAAVAARNFEALATRTNVQSPAHAGGAPLTSARPLGPPLAGLKAPREEPREASVGLLGSEATPAFKLVQAQVDPHRGESESDLRQNGRREDPVTGGTNAHSFCSGGPATRASSGSGEHSSKALAPQRVASGSVVSAPNVQRRREEDAQLLKGRKRVASRETAAFPGAATEERTDIRSKGGQVKGAKEGESRQRERRYFETWFDQEASETETGNSGEDRGDDGPGERSDKNTEKGVGESTSREQNKIDSSTSREDDLLVFFGGDEDLHNGDPRKLDHQERKAAFETLGKGEGKTAQDRARTTGKHSSTSSLVTAASSSKRQKLDGDAYGENGPTLASADPRGQAGVCAGEGAPRRGDTVREGRGDTSPSENVPVSCGGRGSKHAGPGSTPPSTNAHIYVSVLKDLGCVVSSLDTRDERGDKGQETRGDIQDARRKRAGEASEMEKETPSRSLMTSEGSAANAGSVAASEKRERNGKEKGGAPREAQQVTERETGNGRRAKSLVEKFHGDNCMRPICYYALNGACLDPKCPNIHLS</sequence>
<reference evidence="2 3" key="1">
    <citation type="submission" date="2014-03" db="EMBL/GenBank/DDBJ databases">
        <authorList>
            <person name="Sibley D."/>
            <person name="Venepally P."/>
            <person name="Karamycheva S."/>
            <person name="Hadjithomas M."/>
            <person name="Khan A."/>
            <person name="Brunk B."/>
            <person name="Roos D."/>
            <person name="Caler E."/>
            <person name="Lorenzi H."/>
        </authorList>
    </citation>
    <scope>NUCLEOTIDE SEQUENCE [LARGE SCALE GENOMIC DNA]</scope>
    <source>
        <strain evidence="3">p89</strain>
    </source>
</reference>
<feature type="compositionally biased region" description="Basic and acidic residues" evidence="1">
    <location>
        <begin position="1343"/>
        <end position="1373"/>
    </location>
</feature>
<feature type="compositionally biased region" description="Polar residues" evidence="1">
    <location>
        <begin position="36"/>
        <end position="50"/>
    </location>
</feature>
<feature type="compositionally biased region" description="Polar residues" evidence="1">
    <location>
        <begin position="499"/>
        <end position="508"/>
    </location>
</feature>
<feature type="region of interest" description="Disordered" evidence="1">
    <location>
        <begin position="2206"/>
        <end position="2472"/>
    </location>
</feature>
<feature type="compositionally biased region" description="Basic and acidic residues" evidence="1">
    <location>
        <begin position="1239"/>
        <end position="1272"/>
    </location>
</feature>
<feature type="region of interest" description="Disordered" evidence="1">
    <location>
        <begin position="85"/>
        <end position="522"/>
    </location>
</feature>
<feature type="compositionally biased region" description="Basic and acidic residues" evidence="1">
    <location>
        <begin position="1576"/>
        <end position="1585"/>
    </location>
</feature>
<feature type="region of interest" description="Disordered" evidence="1">
    <location>
        <begin position="1854"/>
        <end position="2074"/>
    </location>
</feature>
<feature type="compositionally biased region" description="Polar residues" evidence="1">
    <location>
        <begin position="133"/>
        <end position="146"/>
    </location>
</feature>
<feature type="compositionally biased region" description="Basic and acidic residues" evidence="1">
    <location>
        <begin position="3363"/>
        <end position="3398"/>
    </location>
</feature>
<feature type="compositionally biased region" description="Polar residues" evidence="1">
    <location>
        <begin position="2210"/>
        <end position="2222"/>
    </location>
</feature>
<feature type="compositionally biased region" description="Basic and acidic residues" evidence="1">
    <location>
        <begin position="3587"/>
        <end position="3597"/>
    </location>
</feature>
<feature type="compositionally biased region" description="Polar residues" evidence="1">
    <location>
        <begin position="467"/>
        <end position="484"/>
    </location>
</feature>
<feature type="compositionally biased region" description="Polar residues" evidence="1">
    <location>
        <begin position="1463"/>
        <end position="1472"/>
    </location>
</feature>
<feature type="compositionally biased region" description="Basic and acidic residues" evidence="1">
    <location>
        <begin position="2707"/>
        <end position="2726"/>
    </location>
</feature>
<feature type="compositionally biased region" description="Basic and acidic residues" evidence="1">
    <location>
        <begin position="485"/>
        <end position="494"/>
    </location>
</feature>
<feature type="compositionally biased region" description="Polar residues" evidence="1">
    <location>
        <begin position="1375"/>
        <end position="1387"/>
    </location>
</feature>
<feature type="compositionally biased region" description="Basic and acidic residues" evidence="1">
    <location>
        <begin position="2687"/>
        <end position="2696"/>
    </location>
</feature>
<feature type="region of interest" description="Disordered" evidence="1">
    <location>
        <begin position="1006"/>
        <end position="1085"/>
    </location>
</feature>
<feature type="compositionally biased region" description="Basic and acidic residues" evidence="1">
    <location>
        <begin position="1540"/>
        <end position="1552"/>
    </location>
</feature>
<feature type="compositionally biased region" description="Polar residues" evidence="1">
    <location>
        <begin position="1978"/>
        <end position="1988"/>
    </location>
</feature>
<feature type="compositionally biased region" description="Basic residues" evidence="1">
    <location>
        <begin position="2344"/>
        <end position="2354"/>
    </location>
</feature>
<protein>
    <submittedName>
        <fullName evidence="2">Uncharacterized protein</fullName>
    </submittedName>
</protein>
<feature type="compositionally biased region" description="Low complexity" evidence="1">
    <location>
        <begin position="3131"/>
        <end position="3142"/>
    </location>
</feature>
<dbReference type="OrthoDB" id="10436874at2759"/>
<evidence type="ECO:0000313" key="3">
    <source>
        <dbReference type="Proteomes" id="UP000028828"/>
    </source>
</evidence>
<feature type="region of interest" description="Disordered" evidence="1">
    <location>
        <begin position="30"/>
        <end position="69"/>
    </location>
</feature>
<feature type="compositionally biased region" description="Low complexity" evidence="1">
    <location>
        <begin position="1064"/>
        <end position="1073"/>
    </location>
</feature>
<gene>
    <name evidence="2" type="ORF">TGP89_209440</name>
</gene>
<evidence type="ECO:0000313" key="2">
    <source>
        <dbReference type="EMBL" id="KFG29209.1"/>
    </source>
</evidence>
<feature type="region of interest" description="Disordered" evidence="1">
    <location>
        <begin position="2687"/>
        <end position="2899"/>
    </location>
</feature>
<feature type="compositionally biased region" description="Basic and acidic residues" evidence="1">
    <location>
        <begin position="2797"/>
        <end position="2825"/>
    </location>
</feature>
<feature type="compositionally biased region" description="Low complexity" evidence="1">
    <location>
        <begin position="177"/>
        <end position="198"/>
    </location>
</feature>
<feature type="region of interest" description="Disordered" evidence="1">
    <location>
        <begin position="768"/>
        <end position="864"/>
    </location>
</feature>
<feature type="compositionally biased region" description="Low complexity" evidence="1">
    <location>
        <begin position="2991"/>
        <end position="3006"/>
    </location>
</feature>
<feature type="compositionally biased region" description="Basic and acidic residues" evidence="1">
    <location>
        <begin position="800"/>
        <end position="813"/>
    </location>
</feature>
<feature type="compositionally biased region" description="Low complexity" evidence="1">
    <location>
        <begin position="1906"/>
        <end position="1918"/>
    </location>
</feature>
<comment type="caution">
    <text evidence="2">The sequence shown here is derived from an EMBL/GenBank/DDBJ whole genome shotgun (WGS) entry which is preliminary data.</text>
</comment>
<feature type="compositionally biased region" description="Low complexity" evidence="1">
    <location>
        <begin position="3404"/>
        <end position="3416"/>
    </location>
</feature>
<feature type="compositionally biased region" description="Basic and acidic residues" evidence="1">
    <location>
        <begin position="1393"/>
        <end position="1406"/>
    </location>
</feature>
<feature type="compositionally biased region" description="Basic and acidic residues" evidence="1">
    <location>
        <begin position="1603"/>
        <end position="1654"/>
    </location>
</feature>
<organism evidence="2 3">
    <name type="scientific">Toxoplasma gondii p89</name>
    <dbReference type="NCBI Taxonomy" id="943119"/>
    <lineage>
        <taxon>Eukaryota</taxon>
        <taxon>Sar</taxon>
        <taxon>Alveolata</taxon>
        <taxon>Apicomplexa</taxon>
        <taxon>Conoidasida</taxon>
        <taxon>Coccidia</taxon>
        <taxon>Eucoccidiorida</taxon>
        <taxon>Eimeriorina</taxon>
        <taxon>Sarcocystidae</taxon>
        <taxon>Toxoplasma</taxon>
    </lineage>
</organism>
<feature type="compositionally biased region" description="Polar residues" evidence="1">
    <location>
        <begin position="1134"/>
        <end position="1143"/>
    </location>
</feature>
<feature type="region of interest" description="Disordered" evidence="1">
    <location>
        <begin position="1125"/>
        <end position="1824"/>
    </location>
</feature>
<feature type="compositionally biased region" description="Polar residues" evidence="1">
    <location>
        <begin position="730"/>
        <end position="746"/>
    </location>
</feature>
<feature type="compositionally biased region" description="Basic and acidic residues" evidence="1">
    <location>
        <begin position="3450"/>
        <end position="3462"/>
    </location>
</feature>
<feature type="compositionally biased region" description="Low complexity" evidence="1">
    <location>
        <begin position="2773"/>
        <end position="2796"/>
    </location>
</feature>
<feature type="compositionally biased region" description="Basic and acidic residues" evidence="1">
    <location>
        <begin position="3314"/>
        <end position="3354"/>
    </location>
</feature>
<feature type="compositionally biased region" description="Polar residues" evidence="1">
    <location>
        <begin position="2883"/>
        <end position="2895"/>
    </location>
</feature>
<feature type="compositionally biased region" description="Basic and acidic residues" evidence="1">
    <location>
        <begin position="2333"/>
        <end position="2343"/>
    </location>
</feature>